<dbReference type="InterPro" id="IPR025714">
    <property type="entry name" value="Methyltranfer_dom"/>
</dbReference>
<evidence type="ECO:0000313" key="2">
    <source>
        <dbReference type="EMBL" id="PIP58084.1"/>
    </source>
</evidence>
<accession>A0A2H0BKG3</accession>
<sequence length="178" mass="19362">MAFADPILALREFNLHPGETVADFGAGAGDYTFAVARAVSPDGCVYPVEIQKQILERITREAGRLNLRNVRPLWGDIETAGGVKLADHSVDKVIVANVLFQIENKSVFVNEVKRILHPGGRVLIVDWSGSFAGLGPAEAEVVKQSSAEDLFTQAGFLKIKNFSVGDYHYGLILAKDTH</sequence>
<dbReference type="AlphaFoldDB" id="A0A2H0BKG3"/>
<dbReference type="Gene3D" id="3.40.50.150">
    <property type="entry name" value="Vaccinia Virus protein VP39"/>
    <property type="match status" value="1"/>
</dbReference>
<dbReference type="InterPro" id="IPR029063">
    <property type="entry name" value="SAM-dependent_MTases_sf"/>
</dbReference>
<name>A0A2H0BKG3_9BACT</name>
<dbReference type="PANTHER" id="PTHR12133">
    <property type="entry name" value="TRNA (ADENINE(58)-N(1))-METHYLTRANSFERASE"/>
    <property type="match status" value="1"/>
</dbReference>
<dbReference type="Proteomes" id="UP000229334">
    <property type="component" value="Unassembled WGS sequence"/>
</dbReference>
<dbReference type="InterPro" id="IPR014816">
    <property type="entry name" value="tRNA_MeTrfase_Gcd14"/>
</dbReference>
<comment type="caution">
    <text evidence="2">The sequence shown here is derived from an EMBL/GenBank/DDBJ whole genome shotgun (WGS) entry which is preliminary data.</text>
</comment>
<dbReference type="EMBL" id="PCSX01000034">
    <property type="protein sequence ID" value="PIP58084.1"/>
    <property type="molecule type" value="Genomic_DNA"/>
</dbReference>
<dbReference type="PANTHER" id="PTHR12133:SF2">
    <property type="entry name" value="TRNA (ADENINE(58)-N(1))-METHYLTRANSFERASE CATALYTIC SUBUNIT TRMT61A"/>
    <property type="match status" value="1"/>
</dbReference>
<dbReference type="GO" id="GO:0160107">
    <property type="term" value="F:tRNA (adenine(58)-N1)-methyltransferase activity"/>
    <property type="evidence" value="ECO:0007669"/>
    <property type="project" value="InterPro"/>
</dbReference>
<protein>
    <recommendedName>
        <fullName evidence="1">Methyltransferase domain-containing protein</fullName>
    </recommendedName>
</protein>
<organism evidence="2 3">
    <name type="scientific">Candidatus Vogelbacteria bacterium CG22_combo_CG10-13_8_21_14_all_37_9</name>
    <dbReference type="NCBI Taxonomy" id="1975046"/>
    <lineage>
        <taxon>Bacteria</taxon>
        <taxon>Candidatus Vogeliibacteriota</taxon>
    </lineage>
</organism>
<dbReference type="CDD" id="cd02440">
    <property type="entry name" value="AdoMet_MTases"/>
    <property type="match status" value="1"/>
</dbReference>
<dbReference type="GO" id="GO:0031515">
    <property type="term" value="C:tRNA (m1A) methyltransferase complex"/>
    <property type="evidence" value="ECO:0007669"/>
    <property type="project" value="InterPro"/>
</dbReference>
<dbReference type="SUPFAM" id="SSF53335">
    <property type="entry name" value="S-adenosyl-L-methionine-dependent methyltransferases"/>
    <property type="match status" value="1"/>
</dbReference>
<evidence type="ECO:0000259" key="1">
    <source>
        <dbReference type="Pfam" id="PF13847"/>
    </source>
</evidence>
<dbReference type="GO" id="GO:0030488">
    <property type="term" value="P:tRNA methylation"/>
    <property type="evidence" value="ECO:0007669"/>
    <property type="project" value="InterPro"/>
</dbReference>
<gene>
    <name evidence="2" type="ORF">COX02_02210</name>
</gene>
<feature type="domain" description="Methyltransferase" evidence="1">
    <location>
        <begin position="16"/>
        <end position="145"/>
    </location>
</feature>
<reference evidence="2 3" key="1">
    <citation type="submission" date="2017-09" db="EMBL/GenBank/DDBJ databases">
        <title>Depth-based differentiation of microbial function through sediment-hosted aquifers and enrichment of novel symbionts in the deep terrestrial subsurface.</title>
        <authorList>
            <person name="Probst A.J."/>
            <person name="Ladd B."/>
            <person name="Jarett J.K."/>
            <person name="Geller-Mcgrath D.E."/>
            <person name="Sieber C.M."/>
            <person name="Emerson J.B."/>
            <person name="Anantharaman K."/>
            <person name="Thomas B.C."/>
            <person name="Malmstrom R."/>
            <person name="Stieglmeier M."/>
            <person name="Klingl A."/>
            <person name="Woyke T."/>
            <person name="Ryan C.M."/>
            <person name="Banfield J.F."/>
        </authorList>
    </citation>
    <scope>NUCLEOTIDE SEQUENCE [LARGE SCALE GENOMIC DNA]</scope>
    <source>
        <strain evidence="2">CG22_combo_CG10-13_8_21_14_all_37_9</strain>
    </source>
</reference>
<proteinExistence type="predicted"/>
<evidence type="ECO:0000313" key="3">
    <source>
        <dbReference type="Proteomes" id="UP000229334"/>
    </source>
</evidence>
<dbReference type="Pfam" id="PF13847">
    <property type="entry name" value="Methyltransf_31"/>
    <property type="match status" value="1"/>
</dbReference>